<dbReference type="InterPro" id="IPR003953">
    <property type="entry name" value="FAD-dep_OxRdtase_2_FAD-bd"/>
</dbReference>
<evidence type="ECO:0000259" key="6">
    <source>
        <dbReference type="Pfam" id="PF00890"/>
    </source>
</evidence>
<dbReference type="Pfam" id="PF00890">
    <property type="entry name" value="FAD_binding_2"/>
    <property type="match status" value="3"/>
</dbReference>
<proteinExistence type="predicted"/>
<sequence>MAEAEELPEDTSVGIPLGPSISSGAAASDANYCYLILFNLNKKNNLGAILRSAAAFGVRLVLLVGRQGFKAFCKKSGQGVVPIENAPSVQEAVDALKARHPPGKLQVCGVEILPQAQSLHSSPFHGPTAFMVGNERGGLTREQIDHCDSFVYIPQFGGGVGSLNVACACSVVLYQFSAWASSSTKGLGFQEDERPAMAVPHGSGSFALQGLVVLEAGWTGYWLDGKVVGGGLAGVSAANTVLECGGKVVLVDKSAFCGGNSTKATSGINGAETQTQKAKKVEDSVQLFTSDTLKGGAKKPELVKVLCGNSGPDVDWLVDKFDLDMSLLARLGGHSAPRTHRGKERFPGMTITYALIQMVEKISERSDLARIINKAKVKTLLIKGDAVCGVSYEKKGKDFTEEGPVILATGGFGADFTEDSLLAKYRPDLLHLPTTNGDHTTGDGIKMGEAIGAKSIDLEWVQVHPTGLVEPDDPEAKIKFLAAEALRGVGGLVINKIFSTAPWAKVKSEPFYSAIITPVIHYCMGGLEIDENSAVVGKSGKAIPGLYAAGEVAGGVHGNNRLGGNSLLDCVVFGRVAGRHCAKYMLGDKFKSMDLKELSGGGIFWPWRPLKTSFDVKMSAWRAHVAIVWGLSEPSGFGFVVGGGLAGVSAANTVLECGGKVVLVDKSAFCGGNSTKATSGINGAETQTQKAKKVEDSVQLFTSDTLKGGAKKPELVKVLCGNSGPDVDWLVDKFDLDMSLLARLGGHSAPRTHRGKERFPGMTITYALIQMVEKISERSDLARIINKAKVKQLLTKGDAVCGVTYEKKGKDFTEEGPVILATGGFGADFTEDSLLAKYRPDLLHLPTTNGDHTTGDGIKMGEAIGAKSIDLEWVQVHPTGLVEPDDPEAGQWIHGG</sequence>
<dbReference type="Proteomes" id="UP001642464">
    <property type="component" value="Unassembled WGS sequence"/>
</dbReference>
<dbReference type="Pfam" id="PF00588">
    <property type="entry name" value="SpoU_methylase"/>
    <property type="match status" value="1"/>
</dbReference>
<dbReference type="SUPFAM" id="SSF75217">
    <property type="entry name" value="alpha/beta knot"/>
    <property type="match status" value="1"/>
</dbReference>
<organism evidence="7 8">
    <name type="scientific">Durusdinium trenchii</name>
    <dbReference type="NCBI Taxonomy" id="1381693"/>
    <lineage>
        <taxon>Eukaryota</taxon>
        <taxon>Sar</taxon>
        <taxon>Alveolata</taxon>
        <taxon>Dinophyceae</taxon>
        <taxon>Suessiales</taxon>
        <taxon>Symbiodiniaceae</taxon>
        <taxon>Durusdinium</taxon>
    </lineage>
</organism>
<evidence type="ECO:0000313" key="7">
    <source>
        <dbReference type="EMBL" id="CAK9091978.1"/>
    </source>
</evidence>
<dbReference type="Gene3D" id="3.50.50.60">
    <property type="entry name" value="FAD/NAD(P)-binding domain"/>
    <property type="match status" value="3"/>
</dbReference>
<keyword evidence="4" id="KW-0560">Oxidoreductase</keyword>
<dbReference type="InterPro" id="IPR029028">
    <property type="entry name" value="Alpha/beta_knot_MTases"/>
</dbReference>
<comment type="caution">
    <text evidence="7">The sequence shown here is derived from an EMBL/GenBank/DDBJ whole genome shotgun (WGS) entry which is preliminary data.</text>
</comment>
<evidence type="ECO:0000256" key="4">
    <source>
        <dbReference type="ARBA" id="ARBA00023002"/>
    </source>
</evidence>
<dbReference type="EMBL" id="CAXAMM010040240">
    <property type="protein sequence ID" value="CAK9091978.1"/>
    <property type="molecule type" value="Genomic_DNA"/>
</dbReference>
<accession>A0ABP0QV69</accession>
<reference evidence="7 8" key="1">
    <citation type="submission" date="2024-02" db="EMBL/GenBank/DDBJ databases">
        <authorList>
            <person name="Chen Y."/>
            <person name="Shah S."/>
            <person name="Dougan E. K."/>
            <person name="Thang M."/>
            <person name="Chan C."/>
        </authorList>
    </citation>
    <scope>NUCLEOTIDE SEQUENCE [LARGE SCALE GENOMIC DNA]</scope>
</reference>
<evidence type="ECO:0000313" key="8">
    <source>
        <dbReference type="Proteomes" id="UP001642464"/>
    </source>
</evidence>
<feature type="domain" description="FAD-dependent oxidoreductase 2 FAD-binding" evidence="6">
    <location>
        <begin position="227"/>
        <end position="496"/>
    </location>
</feature>
<evidence type="ECO:0000256" key="3">
    <source>
        <dbReference type="ARBA" id="ARBA00022679"/>
    </source>
</evidence>
<keyword evidence="2" id="KW-0285">Flavoprotein</keyword>
<feature type="domain" description="FAD-dependent oxidoreductase 2 FAD-binding" evidence="6">
    <location>
        <begin position="509"/>
        <end position="567"/>
    </location>
</feature>
<evidence type="ECO:0000256" key="2">
    <source>
        <dbReference type="ARBA" id="ARBA00022630"/>
    </source>
</evidence>
<dbReference type="SUPFAM" id="SSF51905">
    <property type="entry name" value="FAD/NAD(P)-binding domain"/>
    <property type="match status" value="2"/>
</dbReference>
<keyword evidence="8" id="KW-1185">Reference proteome</keyword>
<dbReference type="PANTHER" id="PTHR43400">
    <property type="entry name" value="FUMARATE REDUCTASE"/>
    <property type="match status" value="1"/>
</dbReference>
<dbReference type="InterPro" id="IPR050315">
    <property type="entry name" value="FAD-oxidoreductase_2"/>
</dbReference>
<gene>
    <name evidence="7" type="ORF">SCF082_LOCUS43305</name>
</gene>
<evidence type="ECO:0000259" key="5">
    <source>
        <dbReference type="Pfam" id="PF00588"/>
    </source>
</evidence>
<name>A0ABP0QV69_9DINO</name>
<dbReference type="InterPro" id="IPR001537">
    <property type="entry name" value="SpoU_MeTrfase"/>
</dbReference>
<protein>
    <submittedName>
        <fullName evidence="7">Fumarate reductase (FRDS) (FAD-dependent oxidoreductase) (NADH-dependent fumarate reductase)</fullName>
    </submittedName>
</protein>
<feature type="domain" description="tRNA/rRNA methyltransferase SpoU type" evidence="5">
    <location>
        <begin position="34"/>
        <end position="174"/>
    </location>
</feature>
<dbReference type="Gene3D" id="3.40.1280.10">
    <property type="match status" value="1"/>
</dbReference>
<keyword evidence="3" id="KW-0808">Transferase</keyword>
<dbReference type="InterPro" id="IPR029026">
    <property type="entry name" value="tRNA_m1G_MTases_N"/>
</dbReference>
<evidence type="ECO:0000256" key="1">
    <source>
        <dbReference type="ARBA" id="ARBA00022603"/>
    </source>
</evidence>
<dbReference type="InterPro" id="IPR036188">
    <property type="entry name" value="FAD/NAD-bd_sf"/>
</dbReference>
<feature type="domain" description="FAD-dependent oxidoreductase 2 FAD-binding" evidence="6">
    <location>
        <begin position="640"/>
        <end position="890"/>
    </location>
</feature>
<dbReference type="PANTHER" id="PTHR43400:SF1">
    <property type="entry name" value="FUMARATE REDUCTASE"/>
    <property type="match status" value="1"/>
</dbReference>
<keyword evidence="1" id="KW-0489">Methyltransferase</keyword>